<accession>A0A2P6MS86</accession>
<dbReference type="InParanoid" id="A0A2P6MS86"/>
<organism evidence="1 2">
    <name type="scientific">Planoprotostelium fungivorum</name>
    <dbReference type="NCBI Taxonomy" id="1890364"/>
    <lineage>
        <taxon>Eukaryota</taxon>
        <taxon>Amoebozoa</taxon>
        <taxon>Evosea</taxon>
        <taxon>Variosea</taxon>
        <taxon>Cavosteliida</taxon>
        <taxon>Cavosteliaceae</taxon>
        <taxon>Planoprotostelium</taxon>
    </lineage>
</organism>
<proteinExistence type="predicted"/>
<protein>
    <submittedName>
        <fullName evidence="1">Uncharacterized protein</fullName>
    </submittedName>
</protein>
<sequence>MLISHKHTSDQHVQTTSHITVVYCSIFELRLLELPAPRLGPSSYAGVTTQTESSGRRQVVMALIPWATHVLQRGGHPAGKA</sequence>
<evidence type="ECO:0000313" key="2">
    <source>
        <dbReference type="Proteomes" id="UP000241769"/>
    </source>
</evidence>
<dbReference type="Proteomes" id="UP000241769">
    <property type="component" value="Unassembled WGS sequence"/>
</dbReference>
<gene>
    <name evidence="1" type="ORF">PROFUN_16063</name>
</gene>
<comment type="caution">
    <text evidence="1">The sequence shown here is derived from an EMBL/GenBank/DDBJ whole genome shotgun (WGS) entry which is preliminary data.</text>
</comment>
<evidence type="ECO:0000313" key="1">
    <source>
        <dbReference type="EMBL" id="PRP74568.1"/>
    </source>
</evidence>
<keyword evidence="2" id="KW-1185">Reference proteome</keyword>
<reference evidence="1 2" key="1">
    <citation type="journal article" date="2018" name="Genome Biol. Evol.">
        <title>Multiple Roots of Fruiting Body Formation in Amoebozoa.</title>
        <authorList>
            <person name="Hillmann F."/>
            <person name="Forbes G."/>
            <person name="Novohradska S."/>
            <person name="Ferling I."/>
            <person name="Riege K."/>
            <person name="Groth M."/>
            <person name="Westermann M."/>
            <person name="Marz M."/>
            <person name="Spaller T."/>
            <person name="Winckler T."/>
            <person name="Schaap P."/>
            <person name="Glockner G."/>
        </authorList>
    </citation>
    <scope>NUCLEOTIDE SEQUENCE [LARGE SCALE GENOMIC DNA]</scope>
    <source>
        <strain evidence="1 2">Jena</strain>
    </source>
</reference>
<name>A0A2P6MS86_9EUKA</name>
<dbReference type="AlphaFoldDB" id="A0A2P6MS86"/>
<dbReference type="EMBL" id="MDYQ01000453">
    <property type="protein sequence ID" value="PRP74568.1"/>
    <property type="molecule type" value="Genomic_DNA"/>
</dbReference>